<keyword evidence="2" id="KW-0515">Mutator protein</keyword>
<dbReference type="GO" id="GO:0005829">
    <property type="term" value="C:cytosol"/>
    <property type="evidence" value="ECO:0007669"/>
    <property type="project" value="TreeGrafter"/>
</dbReference>
<evidence type="ECO:0000256" key="2">
    <source>
        <dbReference type="ARBA" id="ARBA00022457"/>
    </source>
</evidence>
<evidence type="ECO:0000256" key="4">
    <source>
        <dbReference type="ARBA" id="ARBA00022705"/>
    </source>
</evidence>
<keyword evidence="3" id="KW-0548">Nucleotidyltransferase</keyword>
<dbReference type="GO" id="GO:0006281">
    <property type="term" value="P:DNA repair"/>
    <property type="evidence" value="ECO:0007669"/>
    <property type="project" value="InterPro"/>
</dbReference>
<evidence type="ECO:0000313" key="7">
    <source>
        <dbReference type="EMBL" id="RSU15451.1"/>
    </source>
</evidence>
<evidence type="ECO:0000259" key="6">
    <source>
        <dbReference type="PROSITE" id="PS50173"/>
    </source>
</evidence>
<dbReference type="InterPro" id="IPR017961">
    <property type="entry name" value="DNA_pol_Y-fam_little_finger"/>
</dbReference>
<dbReference type="GO" id="GO:0042276">
    <property type="term" value="P:error-prone translesion synthesis"/>
    <property type="evidence" value="ECO:0007669"/>
    <property type="project" value="TreeGrafter"/>
</dbReference>
<dbReference type="Gene3D" id="1.10.150.20">
    <property type="entry name" value="5' to 3' exonuclease, C-terminal subdomain"/>
    <property type="match status" value="1"/>
</dbReference>
<evidence type="ECO:0000313" key="8">
    <source>
        <dbReference type="Proteomes" id="UP000288028"/>
    </source>
</evidence>
<dbReference type="Gene3D" id="3.40.1170.60">
    <property type="match status" value="1"/>
</dbReference>
<comment type="similarity">
    <text evidence="1">Belongs to the DNA polymerase type-Y family.</text>
</comment>
<keyword evidence="8" id="KW-1185">Reference proteome</keyword>
<dbReference type="Gene3D" id="3.30.70.270">
    <property type="match status" value="1"/>
</dbReference>
<comment type="caution">
    <text evidence="7">The sequence shown here is derived from an EMBL/GenBank/DDBJ whole genome shotgun (WGS) entry which is preliminary data.</text>
</comment>
<dbReference type="PROSITE" id="PS50173">
    <property type="entry name" value="UMUC"/>
    <property type="match status" value="1"/>
</dbReference>
<dbReference type="InterPro" id="IPR043128">
    <property type="entry name" value="Rev_trsase/Diguanyl_cyclase"/>
</dbReference>
<dbReference type="PANTHER" id="PTHR11076:SF35">
    <property type="entry name" value="DNA REPAIR PROTEIN HOMOLOG YOBH"/>
    <property type="match status" value="1"/>
</dbReference>
<dbReference type="CDD" id="cd01700">
    <property type="entry name" value="PolY_Pol_V_umuC"/>
    <property type="match status" value="1"/>
</dbReference>
<name>A0A430B5C0_9ENTE</name>
<dbReference type="SUPFAM" id="SSF56672">
    <property type="entry name" value="DNA/RNA polymerases"/>
    <property type="match status" value="1"/>
</dbReference>
<dbReference type="SUPFAM" id="SSF100879">
    <property type="entry name" value="Lesion bypass DNA polymerase (Y-family), little finger domain"/>
    <property type="match status" value="1"/>
</dbReference>
<dbReference type="InterPro" id="IPR043502">
    <property type="entry name" value="DNA/RNA_pol_sf"/>
</dbReference>
<keyword evidence="5" id="KW-0239">DNA-directed DNA polymerase</keyword>
<dbReference type="GeneID" id="95580782"/>
<sequence>MYGSGYQQYFDYSDEKVDDILCIDMKSFYASVECIERGLDPLKALLVVMSGSDSPGGLALATSPKAKELLGIDNVTRNFQIPYHKDLHIVPPRMNLYIKKNVEINNIFRRYVADEDILIYSIDETFVRVKASKKLFNLSPYQFAERFKHDIQKETRLPCTIGIGDNMLLSKLALDNAAKHAPSMIATWHYQDVPNTVWQIKNMTDFWGINRRTEKRLNNKGIYSIYDLAHHDFFEMKESMGVMGQQLIAHAWGIDRSNISEVYQPKSKSIGNSQVLMKDYVKVNETKIVLREIAEQVATRLRKKGYQTNCVHLSVGYSRSEPTPGFSRQMSIPKTNSSKKLASYCLLLFDKFYDGSAVRNLSVNYSKLSDGDILQLNLFEQPEELVSQKILDETIDGIREKYGFDAIYHASSRLEGATAINRSHLVGGHAGGMDGLT</sequence>
<evidence type="ECO:0000256" key="1">
    <source>
        <dbReference type="ARBA" id="ARBA00010945"/>
    </source>
</evidence>
<dbReference type="InterPro" id="IPR036775">
    <property type="entry name" value="DNA_pol_Y-fam_lit_finger_sf"/>
</dbReference>
<dbReference type="OrthoDB" id="9808813at2"/>
<protein>
    <submittedName>
        <fullName evidence="7">Excinuclease ABC subunit A</fullName>
    </submittedName>
</protein>
<dbReference type="Gene3D" id="3.30.1490.100">
    <property type="entry name" value="DNA polymerase, Y-family, little finger domain"/>
    <property type="match status" value="1"/>
</dbReference>
<dbReference type="Pfam" id="PF11799">
    <property type="entry name" value="IMS_C"/>
    <property type="match status" value="1"/>
</dbReference>
<gene>
    <name evidence="7" type="ORF">CBF28_06910</name>
</gene>
<dbReference type="GO" id="GO:0003887">
    <property type="term" value="F:DNA-directed DNA polymerase activity"/>
    <property type="evidence" value="ECO:0007669"/>
    <property type="project" value="UniProtKB-KW"/>
</dbReference>
<dbReference type="EMBL" id="NGKB01000005">
    <property type="protein sequence ID" value="RSU15451.1"/>
    <property type="molecule type" value="Genomic_DNA"/>
</dbReference>
<dbReference type="GO" id="GO:0006260">
    <property type="term" value="P:DNA replication"/>
    <property type="evidence" value="ECO:0007669"/>
    <property type="project" value="UniProtKB-KW"/>
</dbReference>
<dbReference type="RefSeq" id="WP_126793341.1">
    <property type="nucleotide sequence ID" value="NZ_CP060720.1"/>
</dbReference>
<dbReference type="InterPro" id="IPR050116">
    <property type="entry name" value="DNA_polymerase-Y"/>
</dbReference>
<keyword evidence="4" id="KW-0235">DNA replication</keyword>
<proteinExistence type="inferred from homology"/>
<keyword evidence="5" id="KW-0808">Transferase</keyword>
<feature type="domain" description="UmuC" evidence="6">
    <location>
        <begin position="20"/>
        <end position="210"/>
    </location>
</feature>
<evidence type="ECO:0000256" key="5">
    <source>
        <dbReference type="ARBA" id="ARBA00022932"/>
    </source>
</evidence>
<reference evidence="7 8" key="1">
    <citation type="submission" date="2017-05" db="EMBL/GenBank/DDBJ databases">
        <title>Vagococcus spp. assemblies.</title>
        <authorList>
            <person name="Gulvik C.A."/>
        </authorList>
    </citation>
    <scope>NUCLEOTIDE SEQUENCE [LARGE SCALE GENOMIC DNA]</scope>
    <source>
        <strain evidence="7 8">SS1714</strain>
    </source>
</reference>
<dbReference type="Pfam" id="PF00817">
    <property type="entry name" value="IMS"/>
    <property type="match status" value="1"/>
</dbReference>
<dbReference type="AlphaFoldDB" id="A0A430B5C0"/>
<dbReference type="GO" id="GO:0003684">
    <property type="term" value="F:damaged DNA binding"/>
    <property type="evidence" value="ECO:0007669"/>
    <property type="project" value="InterPro"/>
</dbReference>
<evidence type="ECO:0000256" key="3">
    <source>
        <dbReference type="ARBA" id="ARBA00022695"/>
    </source>
</evidence>
<dbReference type="InterPro" id="IPR001126">
    <property type="entry name" value="UmuC"/>
</dbReference>
<dbReference type="Proteomes" id="UP000288028">
    <property type="component" value="Unassembled WGS sequence"/>
</dbReference>
<organism evidence="7 8">
    <name type="scientific">Vagococcus carniphilus</name>
    <dbReference type="NCBI Taxonomy" id="218144"/>
    <lineage>
        <taxon>Bacteria</taxon>
        <taxon>Bacillati</taxon>
        <taxon>Bacillota</taxon>
        <taxon>Bacilli</taxon>
        <taxon>Lactobacillales</taxon>
        <taxon>Enterococcaceae</taxon>
        <taxon>Vagococcus</taxon>
    </lineage>
</organism>
<dbReference type="GO" id="GO:0009432">
    <property type="term" value="P:SOS response"/>
    <property type="evidence" value="ECO:0007669"/>
    <property type="project" value="TreeGrafter"/>
</dbReference>
<accession>A0A430B5C0</accession>
<dbReference type="PANTHER" id="PTHR11076">
    <property type="entry name" value="DNA REPAIR POLYMERASE UMUC / TRANSFERASE FAMILY MEMBER"/>
    <property type="match status" value="1"/>
</dbReference>